<proteinExistence type="predicted"/>
<name>A0ABM8IX99_9CREN</name>
<organism evidence="2 3">
    <name type="scientific">Pyrodictium abyssi</name>
    <dbReference type="NCBI Taxonomy" id="54256"/>
    <lineage>
        <taxon>Archaea</taxon>
        <taxon>Thermoproteota</taxon>
        <taxon>Thermoprotei</taxon>
        <taxon>Desulfurococcales</taxon>
        <taxon>Pyrodictiaceae</taxon>
        <taxon>Pyrodictium</taxon>
    </lineage>
</organism>
<protein>
    <submittedName>
        <fullName evidence="2">Uncharacterized protein</fullName>
    </submittedName>
</protein>
<reference evidence="2 3" key="1">
    <citation type="submission" date="2023-09" db="EMBL/GenBank/DDBJ databases">
        <title>Pyrofollis japonicus gen. nov. sp. nov., a novel member of the family Pyrodictiaceae isolated from the Iheya North hydrothermal field.</title>
        <authorList>
            <person name="Miyazaki U."/>
            <person name="Sanari M."/>
            <person name="Tame A."/>
            <person name="Kitajima M."/>
            <person name="Okamoto A."/>
            <person name="Sawayama S."/>
            <person name="Miyazaki J."/>
            <person name="Takai K."/>
            <person name="Nakagawa S."/>
        </authorList>
    </citation>
    <scope>NUCLEOTIDE SEQUENCE [LARGE SCALE GENOMIC DNA]</scope>
    <source>
        <strain evidence="2 3">AV2</strain>
    </source>
</reference>
<dbReference type="GeneID" id="89289755"/>
<sequence length="64" mass="6638">MSLLVVPGLLAAIALALYSSAKLLKRCSRENDDLLRGVETFAGIVMLIITAMLVVALHAAATAG</sequence>
<dbReference type="Proteomes" id="UP001341135">
    <property type="component" value="Chromosome"/>
</dbReference>
<gene>
    <name evidence="2" type="ORF">PABY_17470</name>
</gene>
<keyword evidence="1" id="KW-0812">Transmembrane</keyword>
<evidence type="ECO:0000313" key="2">
    <source>
        <dbReference type="EMBL" id="BES82180.1"/>
    </source>
</evidence>
<keyword evidence="1" id="KW-0472">Membrane</keyword>
<dbReference type="RefSeq" id="WP_338249253.1">
    <property type="nucleotide sequence ID" value="NZ_AP028907.1"/>
</dbReference>
<keyword evidence="3" id="KW-1185">Reference proteome</keyword>
<feature type="transmembrane region" description="Helical" evidence="1">
    <location>
        <begin position="40"/>
        <end position="61"/>
    </location>
</feature>
<dbReference type="EMBL" id="AP028907">
    <property type="protein sequence ID" value="BES82180.1"/>
    <property type="molecule type" value="Genomic_DNA"/>
</dbReference>
<evidence type="ECO:0000313" key="3">
    <source>
        <dbReference type="Proteomes" id="UP001341135"/>
    </source>
</evidence>
<accession>A0ABM8IX99</accession>
<evidence type="ECO:0000256" key="1">
    <source>
        <dbReference type="SAM" id="Phobius"/>
    </source>
</evidence>
<keyword evidence="1" id="KW-1133">Transmembrane helix</keyword>